<protein>
    <submittedName>
        <fullName evidence="3">M23 family metallopeptidase</fullName>
        <ecNumber evidence="3">3.4.24.-</ecNumber>
    </submittedName>
</protein>
<dbReference type="RefSeq" id="WP_311940096.1">
    <property type="nucleotide sequence ID" value="NZ_JAVSCK010000003.1"/>
</dbReference>
<dbReference type="GO" id="GO:0016787">
    <property type="term" value="F:hydrolase activity"/>
    <property type="evidence" value="ECO:0007669"/>
    <property type="project" value="UniProtKB-KW"/>
</dbReference>
<dbReference type="InterPro" id="IPR016047">
    <property type="entry name" value="M23ase_b-sheet_dom"/>
</dbReference>
<evidence type="ECO:0000259" key="2">
    <source>
        <dbReference type="Pfam" id="PF01551"/>
    </source>
</evidence>
<gene>
    <name evidence="3" type="ORF">ACFQ2E_11500</name>
</gene>
<feature type="domain" description="M23ase beta-sheet core" evidence="2">
    <location>
        <begin position="134"/>
        <end position="169"/>
    </location>
</feature>
<dbReference type="SUPFAM" id="SSF51261">
    <property type="entry name" value="Duplicated hybrid motif"/>
    <property type="match status" value="1"/>
</dbReference>
<reference evidence="4" key="1">
    <citation type="journal article" date="2019" name="Int. J. Syst. Evol. Microbiol.">
        <title>The Global Catalogue of Microorganisms (GCM) 10K type strain sequencing project: providing services to taxonomists for standard genome sequencing and annotation.</title>
        <authorList>
            <consortium name="The Broad Institute Genomics Platform"/>
            <consortium name="The Broad Institute Genome Sequencing Center for Infectious Disease"/>
            <person name="Wu L."/>
            <person name="Ma J."/>
        </authorList>
    </citation>
    <scope>NUCLEOTIDE SEQUENCE [LARGE SCALE GENOMIC DNA]</scope>
    <source>
        <strain evidence="4">CCUG 63246</strain>
    </source>
</reference>
<dbReference type="InterPro" id="IPR011055">
    <property type="entry name" value="Dup_hybrid_motif"/>
</dbReference>
<keyword evidence="4" id="KW-1185">Reference proteome</keyword>
<sequence>MRLTLMLFLLLSTITVAQNNYPQDYFRSPLDIPLILSGTFAELRSNHFHSGLDIKTQQRVGLNVYASAGGFVSRIKVSHYGYGKALYITHPNGYTTVYAHLNKFSSDIEAYVKKHQYEKESFEIELFPSTDELKIEKGQIVALSGNTGGSGGPHLHYEIRDKTERPINPMLFGMDIKDSINPLISSIYAYPMDEHSFINQSNSKTKLRLIPIQNGDYVVENIEAIGNIGFGIETIDRQNWAANKNGVYNIQTFVNGSKNFELDFSRFSFSETKHLNRLIDYEHYKTQKSRVQKLFNQNNPLSLYKDVLNDGVLSIKDSTHSVYKIKVGDFKNNNTWATINIKGNKTNRGEALPKKTTPYFINANETTNLKKGKVSVDLYKDTFYENFYLDFDVKNDTLLLHEDIIPTKKSFKISYDVSAYSDKDKSKLYIAKLIGYKKFPAYSSTKKIGDILTTYSKNLGEFALATDTISPTITPINFKKGQWLSNFRFLKIKIDDELSGISNYRATVNGIWILMEYDYKTKTLTHDFNDGMITETKNNLKLIVTDNVGNNSTFETVFYRK</sequence>
<keyword evidence="3" id="KW-0378">Hydrolase</keyword>
<dbReference type="EMBL" id="JBHTLJ010000003">
    <property type="protein sequence ID" value="MFD1163048.1"/>
    <property type="molecule type" value="Genomic_DNA"/>
</dbReference>
<name>A0ABW3RDV5_9FLAO</name>
<dbReference type="EC" id="3.4.24.-" evidence="3"/>
<dbReference type="PANTHER" id="PTHR21666:SF270">
    <property type="entry name" value="MUREIN HYDROLASE ACTIVATOR ENVC"/>
    <property type="match status" value="1"/>
</dbReference>
<keyword evidence="1" id="KW-0732">Signal</keyword>
<proteinExistence type="predicted"/>
<dbReference type="PANTHER" id="PTHR21666">
    <property type="entry name" value="PEPTIDASE-RELATED"/>
    <property type="match status" value="1"/>
</dbReference>
<dbReference type="InterPro" id="IPR050570">
    <property type="entry name" value="Cell_wall_metabolism_enzyme"/>
</dbReference>
<evidence type="ECO:0000256" key="1">
    <source>
        <dbReference type="SAM" id="SignalP"/>
    </source>
</evidence>
<organism evidence="3 4">
    <name type="scientific">Hwangdonia seohaensis</name>
    <dbReference type="NCBI Taxonomy" id="1240727"/>
    <lineage>
        <taxon>Bacteria</taxon>
        <taxon>Pseudomonadati</taxon>
        <taxon>Bacteroidota</taxon>
        <taxon>Flavobacteriia</taxon>
        <taxon>Flavobacteriales</taxon>
        <taxon>Flavobacteriaceae</taxon>
        <taxon>Hwangdonia</taxon>
    </lineage>
</organism>
<evidence type="ECO:0000313" key="4">
    <source>
        <dbReference type="Proteomes" id="UP001597163"/>
    </source>
</evidence>
<dbReference type="Pfam" id="PF01551">
    <property type="entry name" value="Peptidase_M23"/>
    <property type="match status" value="2"/>
</dbReference>
<comment type="caution">
    <text evidence="3">The sequence shown here is derived from an EMBL/GenBank/DDBJ whole genome shotgun (WGS) entry which is preliminary data.</text>
</comment>
<feature type="domain" description="M23ase beta-sheet core" evidence="2">
    <location>
        <begin position="48"/>
        <end position="116"/>
    </location>
</feature>
<dbReference type="CDD" id="cd12797">
    <property type="entry name" value="M23_peptidase"/>
    <property type="match status" value="1"/>
</dbReference>
<dbReference type="Proteomes" id="UP001597163">
    <property type="component" value="Unassembled WGS sequence"/>
</dbReference>
<feature type="chain" id="PRO_5045300174" evidence="1">
    <location>
        <begin position="18"/>
        <end position="561"/>
    </location>
</feature>
<feature type="signal peptide" evidence="1">
    <location>
        <begin position="1"/>
        <end position="17"/>
    </location>
</feature>
<evidence type="ECO:0000313" key="3">
    <source>
        <dbReference type="EMBL" id="MFD1163048.1"/>
    </source>
</evidence>
<accession>A0ABW3RDV5</accession>
<dbReference type="Gene3D" id="2.70.70.10">
    <property type="entry name" value="Glucose Permease (Domain IIA)"/>
    <property type="match status" value="1"/>
</dbReference>